<evidence type="ECO:0000256" key="10">
    <source>
        <dbReference type="ARBA" id="ARBA00022967"/>
    </source>
</evidence>
<dbReference type="PANTHER" id="PTHR46552">
    <property type="entry name" value="NADH-UBIQUINONE OXIDOREDUCTASE CHAIN 2"/>
    <property type="match status" value="1"/>
</dbReference>
<proteinExistence type="inferred from homology"/>
<dbReference type="GO" id="GO:0005743">
    <property type="term" value="C:mitochondrial inner membrane"/>
    <property type="evidence" value="ECO:0007669"/>
    <property type="project" value="UniProtKB-SubCell"/>
</dbReference>
<organism evidence="20">
    <name type="scientific">Lepas anserifera</name>
    <dbReference type="NCBI Taxonomy" id="245079"/>
    <lineage>
        <taxon>Eukaryota</taxon>
        <taxon>Metazoa</taxon>
        <taxon>Ecdysozoa</taxon>
        <taxon>Arthropoda</taxon>
        <taxon>Crustacea</taxon>
        <taxon>Multicrustacea</taxon>
        <taxon>Cirripedia</taxon>
        <taxon>Thoracica</taxon>
        <taxon>Thoracicalcarea</taxon>
        <taxon>Scalpellomorpha</taxon>
        <taxon>Lepadoidea</taxon>
        <taxon>Lepadidae</taxon>
        <taxon>Lepas</taxon>
    </lineage>
</organism>
<evidence type="ECO:0000256" key="12">
    <source>
        <dbReference type="ARBA" id="ARBA00022989"/>
    </source>
</evidence>
<feature type="transmembrane region" description="Helical" evidence="18">
    <location>
        <begin position="314"/>
        <end position="331"/>
    </location>
</feature>
<dbReference type="InterPro" id="IPR003917">
    <property type="entry name" value="NADH_UbQ_OxRdtase_chain2"/>
</dbReference>
<comment type="function">
    <text evidence="1">Core subunit of the mitochondrial membrane respiratory chain NADH dehydrogenase (Complex I) that is believed to belong to the minimal assembly required for catalysis. Complex I functions in the transfer of electrons from NADH to the respiratory chain. The immediate electron acceptor for the enzyme is believed to be ubiquinone.</text>
</comment>
<feature type="domain" description="NADH:quinone oxidoreductase/Mrp antiporter transmembrane" evidence="19">
    <location>
        <begin position="24"/>
        <end position="279"/>
    </location>
</feature>
<feature type="transmembrane region" description="Helical" evidence="18">
    <location>
        <begin position="266"/>
        <end position="283"/>
    </location>
</feature>
<evidence type="ECO:0000256" key="7">
    <source>
        <dbReference type="ARBA" id="ARBA00022660"/>
    </source>
</evidence>
<evidence type="ECO:0000256" key="9">
    <source>
        <dbReference type="ARBA" id="ARBA00022792"/>
    </source>
</evidence>
<evidence type="ECO:0000256" key="4">
    <source>
        <dbReference type="ARBA" id="ARBA00012944"/>
    </source>
</evidence>
<keyword evidence="16 18" id="KW-0472">Membrane</keyword>
<evidence type="ECO:0000259" key="19">
    <source>
        <dbReference type="Pfam" id="PF00361"/>
    </source>
</evidence>
<feature type="transmembrane region" description="Helical" evidence="18">
    <location>
        <begin position="12"/>
        <end position="34"/>
    </location>
</feature>
<dbReference type="EC" id="7.1.1.2" evidence="4 18"/>
<evidence type="ECO:0000256" key="14">
    <source>
        <dbReference type="ARBA" id="ARBA00023075"/>
    </source>
</evidence>
<dbReference type="InterPro" id="IPR001750">
    <property type="entry name" value="ND/Mrp_TM"/>
</dbReference>
<evidence type="ECO:0000256" key="1">
    <source>
        <dbReference type="ARBA" id="ARBA00003257"/>
    </source>
</evidence>
<dbReference type="GO" id="GO:0008137">
    <property type="term" value="F:NADH dehydrogenase (ubiquinone) activity"/>
    <property type="evidence" value="ECO:0007669"/>
    <property type="project" value="UniProtKB-EC"/>
</dbReference>
<comment type="similarity">
    <text evidence="3 18">Belongs to the complex I subunit 2 family.</text>
</comment>
<gene>
    <name evidence="20" type="primary">nad2</name>
</gene>
<dbReference type="InterPro" id="IPR050175">
    <property type="entry name" value="Complex_I_Subunit_2"/>
</dbReference>
<feature type="transmembrane region" description="Helical" evidence="18">
    <location>
        <begin position="93"/>
        <end position="112"/>
    </location>
</feature>
<feature type="transmembrane region" description="Helical" evidence="18">
    <location>
        <begin position="234"/>
        <end position="254"/>
    </location>
</feature>
<feature type="transmembrane region" description="Helical" evidence="18">
    <location>
        <begin position="201"/>
        <end position="227"/>
    </location>
</feature>
<keyword evidence="14 18" id="KW-0830">Ubiquinone</keyword>
<keyword evidence="15 18" id="KW-0496">Mitochondrion</keyword>
<feature type="transmembrane region" description="Helical" evidence="18">
    <location>
        <begin position="172"/>
        <end position="195"/>
    </location>
</feature>
<dbReference type="PRINTS" id="PR01436">
    <property type="entry name" value="NADHDHGNASE2"/>
</dbReference>
<evidence type="ECO:0000256" key="18">
    <source>
        <dbReference type="RuleBase" id="RU003403"/>
    </source>
</evidence>
<evidence type="ECO:0000256" key="11">
    <source>
        <dbReference type="ARBA" id="ARBA00022982"/>
    </source>
</evidence>
<sequence>MYMFFPPAIYAFFLVASTIMVVSSSSFFSMWLGLELNILSFIPMMNSAKEAKNSGESSIKYFLIQSIASSIILFSAIWMFLYNSSSMTQFLTLMMNAALATKLGMAPFYAWFPEVMEGLTWLNALVLMTWQKISPMVMMSVFFNSTYLLILSLLSGILGAISGLNQTSLRKILAYSSISHMGWIMTIMSFNSFLWTNYLMIYFLLSFVSCMSFWFLSLSFLSQLYFLKDNSIKMLVFMNLLSTGGMPPLLGFLAKLNGFLVISENVPALLVLIFSSLITLFFYTRICSSTFTLAQENFMPYADSVKKKDMKANAPLIIMAIMGFAPLSVLLF</sequence>
<dbReference type="Pfam" id="PF00361">
    <property type="entry name" value="Proton_antipo_M"/>
    <property type="match status" value="1"/>
</dbReference>
<evidence type="ECO:0000256" key="15">
    <source>
        <dbReference type="ARBA" id="ARBA00023128"/>
    </source>
</evidence>
<keyword evidence="13 18" id="KW-0520">NAD</keyword>
<protein>
    <recommendedName>
        <fullName evidence="5 18">NADH-ubiquinone oxidoreductase chain 2</fullName>
        <ecNumber evidence="4 18">7.1.1.2</ecNumber>
    </recommendedName>
</protein>
<evidence type="ECO:0000256" key="6">
    <source>
        <dbReference type="ARBA" id="ARBA00022448"/>
    </source>
</evidence>
<evidence type="ECO:0000256" key="16">
    <source>
        <dbReference type="ARBA" id="ARBA00023136"/>
    </source>
</evidence>
<geneLocation type="mitochondrion" evidence="20"/>
<keyword evidence="7 18" id="KW-0679">Respiratory chain</keyword>
<keyword evidence="6" id="KW-0813">Transport</keyword>
<evidence type="ECO:0000256" key="2">
    <source>
        <dbReference type="ARBA" id="ARBA00004448"/>
    </source>
</evidence>
<keyword evidence="11 18" id="KW-0249">Electron transport</keyword>
<keyword evidence="12 18" id="KW-1133">Transmembrane helix</keyword>
<keyword evidence="9 18" id="KW-0999">Mitochondrion inner membrane</keyword>
<evidence type="ECO:0000256" key="3">
    <source>
        <dbReference type="ARBA" id="ARBA00007012"/>
    </source>
</evidence>
<evidence type="ECO:0000256" key="8">
    <source>
        <dbReference type="ARBA" id="ARBA00022692"/>
    </source>
</evidence>
<evidence type="ECO:0000313" key="20">
    <source>
        <dbReference type="EMBL" id="AJN90594.1"/>
    </source>
</evidence>
<dbReference type="EMBL" id="KP294311">
    <property type="protein sequence ID" value="AJN90594.1"/>
    <property type="molecule type" value="Genomic_DNA"/>
</dbReference>
<evidence type="ECO:0000256" key="13">
    <source>
        <dbReference type="ARBA" id="ARBA00023027"/>
    </source>
</evidence>
<comment type="subcellular location">
    <subcellularLocation>
        <location evidence="2 18">Mitochondrion inner membrane</location>
        <topology evidence="2 18">Multi-pass membrane protein</topology>
    </subcellularLocation>
</comment>
<dbReference type="AlphaFoldDB" id="A0A0C5CG99"/>
<dbReference type="PANTHER" id="PTHR46552:SF1">
    <property type="entry name" value="NADH-UBIQUINONE OXIDOREDUCTASE CHAIN 2"/>
    <property type="match status" value="1"/>
</dbReference>
<dbReference type="GO" id="GO:0006120">
    <property type="term" value="P:mitochondrial electron transport, NADH to ubiquinone"/>
    <property type="evidence" value="ECO:0007669"/>
    <property type="project" value="InterPro"/>
</dbReference>
<comment type="catalytic activity">
    <reaction evidence="17 18">
        <text>a ubiquinone + NADH + 5 H(+)(in) = a ubiquinol + NAD(+) + 4 H(+)(out)</text>
        <dbReference type="Rhea" id="RHEA:29091"/>
        <dbReference type="Rhea" id="RHEA-COMP:9565"/>
        <dbReference type="Rhea" id="RHEA-COMP:9566"/>
        <dbReference type="ChEBI" id="CHEBI:15378"/>
        <dbReference type="ChEBI" id="CHEBI:16389"/>
        <dbReference type="ChEBI" id="CHEBI:17976"/>
        <dbReference type="ChEBI" id="CHEBI:57540"/>
        <dbReference type="ChEBI" id="CHEBI:57945"/>
        <dbReference type="EC" id="7.1.1.2"/>
    </reaction>
</comment>
<comment type="function">
    <text evidence="18">Core subunit of the mitochondrial membrane respiratory chain NADH dehydrogenase (Complex I) which catalyzes electron transfer from NADH through the respiratory chain, using ubiquinone as an electron acceptor. Essential for the catalytic activity and assembly of complex I.</text>
</comment>
<feature type="transmembrane region" description="Helical" evidence="18">
    <location>
        <begin position="137"/>
        <end position="160"/>
    </location>
</feature>
<name>A0A0C5CG99_9CRUS</name>
<keyword evidence="8 18" id="KW-0812">Transmembrane</keyword>
<feature type="transmembrane region" description="Helical" evidence="18">
    <location>
        <begin position="62"/>
        <end position="81"/>
    </location>
</feature>
<reference evidence="20" key="1">
    <citation type="submission" date="2014-12" db="EMBL/GenBank/DDBJ databases">
        <title>The complete mitogenome of Lepas anserifera.</title>
        <authorList>
            <person name="Lee Y.P."/>
            <person name="Gan H.M."/>
            <person name="Austin C."/>
        </authorList>
    </citation>
    <scope>NUCLEOTIDE SEQUENCE</scope>
</reference>
<accession>A0A0C5CG99</accession>
<keyword evidence="10 18" id="KW-1278">Translocase</keyword>
<evidence type="ECO:0000256" key="17">
    <source>
        <dbReference type="ARBA" id="ARBA00049551"/>
    </source>
</evidence>
<evidence type="ECO:0000256" key="5">
    <source>
        <dbReference type="ARBA" id="ARBA00021008"/>
    </source>
</evidence>